<dbReference type="RefSeq" id="WP_052105277.1">
    <property type="nucleotide sequence ID" value="NZ_AXCZ01000080.1"/>
</dbReference>
<dbReference type="Gene3D" id="2.70.98.50">
    <property type="entry name" value="putative glycoside hydrolase family protein from bacillus halodurans"/>
    <property type="match status" value="1"/>
</dbReference>
<dbReference type="EMBL" id="AXCZ01000080">
    <property type="protein sequence ID" value="KGM12946.1"/>
    <property type="molecule type" value="Genomic_DNA"/>
</dbReference>
<dbReference type="AlphaFoldDB" id="A0A0A0BYE1"/>
<name>A0A0A0BYE1_9CELL</name>
<comment type="caution">
    <text evidence="3">The sequence shown here is derived from an EMBL/GenBank/DDBJ whole genome shotgun (WGS) entry which is preliminary data.</text>
</comment>
<protein>
    <recommendedName>
        <fullName evidence="2">Glycosyl hydrolase family 95 N-terminal domain-containing protein</fullName>
    </recommendedName>
</protein>
<evidence type="ECO:0000313" key="3">
    <source>
        <dbReference type="EMBL" id="KGM12946.1"/>
    </source>
</evidence>
<feature type="domain" description="Glycosyl hydrolase family 95 N-terminal" evidence="2">
    <location>
        <begin position="12"/>
        <end position="194"/>
    </location>
</feature>
<sequence>MTSPIFETRSTPTSWEDGLVVGSGRVGVVVHEERGRHVLSIAHERFFVPLHPRPAAPDLRPVLADIRRAVTAGHPRRAGELLTGRTRACGYPDGLVWTDPLGICASLVVTPRRGTGTLRREIDLTHGEVTVHWQDDDGGHCSLRVITPRDQESVCVAVESEHELTLPLEMSLGGSRDTVLDTGGGDGSAAVQVTVVGGRCGRLTATTNQVTAVVTARVPAPWHPDGASLTSRLVVPAGGRSTFRIDVQTVAGVDAAAPGPEHPDTVSWADVRARQASTHGRLVETSVLDLDGGDVEGTTEHLWAAARRGDPPGRPTTRGTGTCRTEPWPD</sequence>
<evidence type="ECO:0000313" key="4">
    <source>
        <dbReference type="Proteomes" id="UP000054314"/>
    </source>
</evidence>
<proteinExistence type="predicted"/>
<dbReference type="OrthoDB" id="9802600at2"/>
<dbReference type="Proteomes" id="UP000054314">
    <property type="component" value="Unassembled WGS sequence"/>
</dbReference>
<evidence type="ECO:0000256" key="1">
    <source>
        <dbReference type="SAM" id="MobiDB-lite"/>
    </source>
</evidence>
<dbReference type="InterPro" id="IPR027414">
    <property type="entry name" value="GH95_N_dom"/>
</dbReference>
<feature type="region of interest" description="Disordered" evidence="1">
    <location>
        <begin position="306"/>
        <end position="330"/>
    </location>
</feature>
<evidence type="ECO:0000259" key="2">
    <source>
        <dbReference type="Pfam" id="PF14498"/>
    </source>
</evidence>
<organism evidence="3 4">
    <name type="scientific">Cellulomonas bogoriensis 69B4 = DSM 16987</name>
    <dbReference type="NCBI Taxonomy" id="1386082"/>
    <lineage>
        <taxon>Bacteria</taxon>
        <taxon>Bacillati</taxon>
        <taxon>Actinomycetota</taxon>
        <taxon>Actinomycetes</taxon>
        <taxon>Micrococcales</taxon>
        <taxon>Cellulomonadaceae</taxon>
        <taxon>Cellulomonas</taxon>
    </lineage>
</organism>
<keyword evidence="4" id="KW-1185">Reference proteome</keyword>
<accession>A0A0A0BYE1</accession>
<reference evidence="3 4" key="1">
    <citation type="submission" date="2013-08" db="EMBL/GenBank/DDBJ databases">
        <title>Genome sequencing of Cellulomonas bogoriensis 69B4.</title>
        <authorList>
            <person name="Chen F."/>
            <person name="Li Y."/>
            <person name="Wang G."/>
        </authorList>
    </citation>
    <scope>NUCLEOTIDE SEQUENCE [LARGE SCALE GENOMIC DNA]</scope>
    <source>
        <strain evidence="3 4">69B4</strain>
    </source>
</reference>
<feature type="compositionally biased region" description="Low complexity" evidence="1">
    <location>
        <begin position="315"/>
        <end position="330"/>
    </location>
</feature>
<gene>
    <name evidence="3" type="ORF">N869_00460</name>
</gene>
<dbReference type="Pfam" id="PF14498">
    <property type="entry name" value="Glyco_hyd_65N_2"/>
    <property type="match status" value="1"/>
</dbReference>